<comment type="caution">
    <text evidence="2">The sequence shown here is derived from an EMBL/GenBank/DDBJ whole genome shotgun (WGS) entry which is preliminary data.</text>
</comment>
<organism evidence="2 3">
    <name type="scientific">Bradyrhizobium valentinum</name>
    <dbReference type="NCBI Taxonomy" id="1518501"/>
    <lineage>
        <taxon>Bacteria</taxon>
        <taxon>Pseudomonadati</taxon>
        <taxon>Pseudomonadota</taxon>
        <taxon>Alphaproteobacteria</taxon>
        <taxon>Hyphomicrobiales</taxon>
        <taxon>Nitrobacteraceae</taxon>
        <taxon>Bradyrhizobium</taxon>
    </lineage>
</organism>
<gene>
    <name evidence="2" type="ORF">CP49_03880</name>
</gene>
<evidence type="ECO:0000256" key="1">
    <source>
        <dbReference type="SAM" id="Phobius"/>
    </source>
</evidence>
<accession>A0A0R3M7J4</accession>
<dbReference type="AlphaFoldDB" id="A0A0R3M7J4"/>
<dbReference type="Proteomes" id="UP000051913">
    <property type="component" value="Unassembled WGS sequence"/>
</dbReference>
<feature type="transmembrane region" description="Helical" evidence="1">
    <location>
        <begin position="80"/>
        <end position="100"/>
    </location>
</feature>
<evidence type="ECO:0000313" key="3">
    <source>
        <dbReference type="Proteomes" id="UP000051913"/>
    </source>
</evidence>
<proteinExistence type="predicted"/>
<evidence type="ECO:0008006" key="4">
    <source>
        <dbReference type="Google" id="ProtNLM"/>
    </source>
</evidence>
<reference evidence="2 3" key="1">
    <citation type="submission" date="2014-03" db="EMBL/GenBank/DDBJ databases">
        <title>Bradyrhizobium valentinum sp. nov., isolated from effective nodules of Lupinus mariae-josephae, a lupine endemic of basic-lime soils in Eastern Spain.</title>
        <authorList>
            <person name="Duran D."/>
            <person name="Rey L."/>
            <person name="Navarro A."/>
            <person name="Busquets A."/>
            <person name="Imperial J."/>
            <person name="Ruiz-Argueso T."/>
        </authorList>
    </citation>
    <scope>NUCLEOTIDE SEQUENCE [LARGE SCALE GENOMIC DNA]</scope>
    <source>
        <strain evidence="2 3">LmjM3</strain>
    </source>
</reference>
<sequence length="148" mass="16366">MTTAAEALAAYYAANGIEADPARAATWICKIGPVSVEFPNWKWRRDAITRHDLHHILTGYPCTMTGEMQMAAWEFAAGRYRHWAATLFCLPLALMGVIFAPRKTALAFRAGLISTSLYGSELDRNKPLTALRAEIAARRPASYPPETP</sequence>
<dbReference type="EMBL" id="LLXX01000143">
    <property type="protein sequence ID" value="KRR03097.1"/>
    <property type="molecule type" value="Genomic_DNA"/>
</dbReference>
<keyword evidence="1" id="KW-0812">Transmembrane</keyword>
<evidence type="ECO:0000313" key="2">
    <source>
        <dbReference type="EMBL" id="KRR03097.1"/>
    </source>
</evidence>
<keyword evidence="3" id="KW-1185">Reference proteome</keyword>
<keyword evidence="1" id="KW-1133">Transmembrane helix</keyword>
<keyword evidence="1" id="KW-0472">Membrane</keyword>
<protein>
    <recommendedName>
        <fullName evidence="4">Ubiquinone biosynthesis protein COQ4</fullName>
    </recommendedName>
</protein>
<name>A0A0R3M7J4_9BRAD</name>
<dbReference type="STRING" id="1518501.CQ10_09465"/>